<gene>
    <name evidence="2" type="ORF">LCGC14_1256220</name>
</gene>
<proteinExistence type="predicted"/>
<reference evidence="2" key="1">
    <citation type="journal article" date="2015" name="Nature">
        <title>Complex archaea that bridge the gap between prokaryotes and eukaryotes.</title>
        <authorList>
            <person name="Spang A."/>
            <person name="Saw J.H."/>
            <person name="Jorgensen S.L."/>
            <person name="Zaremba-Niedzwiedzka K."/>
            <person name="Martijn J."/>
            <person name="Lind A.E."/>
            <person name="van Eijk R."/>
            <person name="Schleper C."/>
            <person name="Guy L."/>
            <person name="Ettema T.J."/>
        </authorList>
    </citation>
    <scope>NUCLEOTIDE SEQUENCE</scope>
</reference>
<feature type="region of interest" description="Disordered" evidence="1">
    <location>
        <begin position="54"/>
        <end position="74"/>
    </location>
</feature>
<evidence type="ECO:0000256" key="1">
    <source>
        <dbReference type="SAM" id="MobiDB-lite"/>
    </source>
</evidence>
<organism evidence="2">
    <name type="scientific">marine sediment metagenome</name>
    <dbReference type="NCBI Taxonomy" id="412755"/>
    <lineage>
        <taxon>unclassified sequences</taxon>
        <taxon>metagenomes</taxon>
        <taxon>ecological metagenomes</taxon>
    </lineage>
</organism>
<protein>
    <recommendedName>
        <fullName evidence="3">HNH nuclease domain-containing protein</fullName>
    </recommendedName>
</protein>
<name>A0A0F9NIM8_9ZZZZ</name>
<dbReference type="EMBL" id="LAZR01006925">
    <property type="protein sequence ID" value="KKM88690.1"/>
    <property type="molecule type" value="Genomic_DNA"/>
</dbReference>
<evidence type="ECO:0000313" key="2">
    <source>
        <dbReference type="EMBL" id="KKM88690.1"/>
    </source>
</evidence>
<sequence length="143" mass="16880">MIICGIDGKRWYSLNDKKIHRLKKCVCINCGKVRYVQKLRDYCVKCKNKRNGLLRDQQGKKNPNWKGNKAKKRSGNARALRLYPKLDKCNYCCSDADVRHHIDTNTTNNVKTNILELCHKCHNKIHYLKRDAKGRFKRRAETF</sequence>
<evidence type="ECO:0008006" key="3">
    <source>
        <dbReference type="Google" id="ProtNLM"/>
    </source>
</evidence>
<comment type="caution">
    <text evidence="2">The sequence shown here is derived from an EMBL/GenBank/DDBJ whole genome shotgun (WGS) entry which is preliminary data.</text>
</comment>
<accession>A0A0F9NIM8</accession>
<dbReference type="AlphaFoldDB" id="A0A0F9NIM8"/>